<evidence type="ECO:0008006" key="4">
    <source>
        <dbReference type="Google" id="ProtNLM"/>
    </source>
</evidence>
<feature type="transmembrane region" description="Helical" evidence="1">
    <location>
        <begin position="117"/>
        <end position="138"/>
    </location>
</feature>
<feature type="transmembrane region" description="Helical" evidence="1">
    <location>
        <begin position="59"/>
        <end position="78"/>
    </location>
</feature>
<feature type="transmembrane region" description="Helical" evidence="1">
    <location>
        <begin position="21"/>
        <end position="39"/>
    </location>
</feature>
<keyword evidence="1" id="KW-0472">Membrane</keyword>
<keyword evidence="3" id="KW-1185">Reference proteome</keyword>
<gene>
    <name evidence="2" type="ORF">Pen02_35900</name>
</gene>
<comment type="caution">
    <text evidence="2">The sequence shown here is derived from an EMBL/GenBank/DDBJ whole genome shotgun (WGS) entry which is preliminary data.</text>
</comment>
<evidence type="ECO:0000313" key="3">
    <source>
        <dbReference type="Proteomes" id="UP000646749"/>
    </source>
</evidence>
<keyword evidence="1" id="KW-0812">Transmembrane</keyword>
<reference evidence="2 3" key="1">
    <citation type="submission" date="2021-01" db="EMBL/GenBank/DDBJ databases">
        <title>Whole genome shotgun sequence of Plantactinospora endophytica NBRC 110450.</title>
        <authorList>
            <person name="Komaki H."/>
            <person name="Tamura T."/>
        </authorList>
    </citation>
    <scope>NUCLEOTIDE SEQUENCE [LARGE SCALE GENOMIC DNA]</scope>
    <source>
        <strain evidence="2 3">NBRC 110450</strain>
    </source>
</reference>
<proteinExistence type="predicted"/>
<sequence length="160" mass="16039">MTHTSTDHSTPPAATRTRVRRLGVVGATLLAAEATFFVLRDGAGIDLAAGGGDTLTRVGPVAVAVTAVLAGLAGWGLLALLERFTSRGRLLWTVVAVLAFGVSLLGPAGGVDADARLGLAALHLVTAAVLVVGLSWTARTVPPRRGRSTASGSGGPAVAR</sequence>
<organism evidence="2 3">
    <name type="scientific">Plantactinospora endophytica</name>
    <dbReference type="NCBI Taxonomy" id="673535"/>
    <lineage>
        <taxon>Bacteria</taxon>
        <taxon>Bacillati</taxon>
        <taxon>Actinomycetota</taxon>
        <taxon>Actinomycetes</taxon>
        <taxon>Micromonosporales</taxon>
        <taxon>Micromonosporaceae</taxon>
        <taxon>Plantactinospora</taxon>
    </lineage>
</organism>
<keyword evidence="1" id="KW-1133">Transmembrane helix</keyword>
<dbReference type="Pfam" id="PF19545">
    <property type="entry name" value="DUF6069"/>
    <property type="match status" value="1"/>
</dbReference>
<evidence type="ECO:0000313" key="2">
    <source>
        <dbReference type="EMBL" id="GIG88654.1"/>
    </source>
</evidence>
<name>A0ABQ4E1R0_9ACTN</name>
<dbReference type="RefSeq" id="WP_203867153.1">
    <property type="nucleotide sequence ID" value="NZ_BONW01000016.1"/>
</dbReference>
<feature type="transmembrane region" description="Helical" evidence="1">
    <location>
        <begin position="90"/>
        <end position="111"/>
    </location>
</feature>
<protein>
    <recommendedName>
        <fullName evidence="4">DUF998 domain-containing protein</fullName>
    </recommendedName>
</protein>
<dbReference type="EMBL" id="BONW01000016">
    <property type="protein sequence ID" value="GIG88654.1"/>
    <property type="molecule type" value="Genomic_DNA"/>
</dbReference>
<dbReference type="Proteomes" id="UP000646749">
    <property type="component" value="Unassembled WGS sequence"/>
</dbReference>
<dbReference type="InterPro" id="IPR045713">
    <property type="entry name" value="DUF6069"/>
</dbReference>
<accession>A0ABQ4E1R0</accession>
<evidence type="ECO:0000256" key="1">
    <source>
        <dbReference type="SAM" id="Phobius"/>
    </source>
</evidence>